<feature type="domain" description="VOC" evidence="2">
    <location>
        <begin position="339"/>
        <end position="445"/>
    </location>
</feature>
<reference evidence="3 4" key="1">
    <citation type="submission" date="2013-02" db="EMBL/GenBank/DDBJ databases">
        <title>Whole genome shotgun sequence of Gordonia paraffinivorans NBRC 108238.</title>
        <authorList>
            <person name="Isaki-Nakamura S."/>
            <person name="Hosoyama A."/>
            <person name="Tsuchikane K."/>
            <person name="Ando Y."/>
            <person name="Baba S."/>
            <person name="Ohji S."/>
            <person name="Hamada M."/>
            <person name="Tamura T."/>
            <person name="Yamazoe A."/>
            <person name="Yamazaki S."/>
            <person name="Fujita N."/>
        </authorList>
    </citation>
    <scope>NUCLEOTIDE SEQUENCE [LARGE SCALE GENOMIC DNA]</scope>
    <source>
        <strain evidence="3 4">NBRC 108238</strain>
    </source>
</reference>
<dbReference type="SUPFAM" id="SSF54593">
    <property type="entry name" value="Glyoxalase/Bleomycin resistance protein/Dihydroxybiphenyl dioxygenase"/>
    <property type="match status" value="3"/>
</dbReference>
<dbReference type="InterPro" id="IPR041581">
    <property type="entry name" value="Glyoxalase_6"/>
</dbReference>
<dbReference type="PROSITE" id="PS51819">
    <property type="entry name" value="VOC"/>
    <property type="match status" value="3"/>
</dbReference>
<dbReference type="EMBL" id="BAOQ01000004">
    <property type="protein sequence ID" value="GAC82691.1"/>
    <property type="molecule type" value="Genomic_DNA"/>
</dbReference>
<evidence type="ECO:0000256" key="1">
    <source>
        <dbReference type="SAM" id="MobiDB-lite"/>
    </source>
</evidence>
<evidence type="ECO:0000259" key="2">
    <source>
        <dbReference type="PROSITE" id="PS51819"/>
    </source>
</evidence>
<name>A0ABQ0IGG5_9ACTN</name>
<feature type="region of interest" description="Disordered" evidence="1">
    <location>
        <begin position="57"/>
        <end position="85"/>
    </location>
</feature>
<accession>A0ABQ0IGG5</accession>
<sequence>MSTRNGTRSSDARDPLHVLRAADAPGFDEPVMPDAAFAAALRDRLERGATLPQGVIMSGTATDTAPRSDETVVESDTTTTSPSVERPGALPYLVVADPRRAIDWYTSTLGAVLRGEPLVMDDGRIGHAELEMGGGVIYLAAEFPDLGLRAPEPGKVSVSLMLPVADTDAVVAAAARAGAAVTREPYEAHGTRTGVVVDPFGHRWMLTGPSGNKVVDAIHQGDIGYMALSTPDAARARRFYATVLGWEFDADGRRVTNAGHRLGIHETDGPPTVFCAYAVHDLEAAHARIVAAGGHGEFGSSQDGRRVVDAVDDQGVRFAVYQIEPGDTRPEQHPRTRGAMTYLTVYTPDSARLRDFYGSVLDWTLHAGRIEDGWEVDDVRPQVGIAGGADRSVAVPMWVTDDVEAAVGRVRAAGGTVLDEPRTAPYGVSARCADDQGAEFYLGQLF</sequence>
<dbReference type="PANTHER" id="PTHR33993:SF14">
    <property type="entry name" value="GB|AAF24581.1"/>
    <property type="match status" value="1"/>
</dbReference>
<evidence type="ECO:0000313" key="3">
    <source>
        <dbReference type="EMBL" id="GAC82691.1"/>
    </source>
</evidence>
<organism evidence="3 4">
    <name type="scientific">Gordonia paraffinivorans NBRC 108238</name>
    <dbReference type="NCBI Taxonomy" id="1223543"/>
    <lineage>
        <taxon>Bacteria</taxon>
        <taxon>Bacillati</taxon>
        <taxon>Actinomycetota</taxon>
        <taxon>Actinomycetes</taxon>
        <taxon>Mycobacteriales</taxon>
        <taxon>Gordoniaceae</taxon>
        <taxon>Gordonia</taxon>
    </lineage>
</organism>
<dbReference type="PANTHER" id="PTHR33993">
    <property type="entry name" value="GLYOXALASE-RELATED"/>
    <property type="match status" value="1"/>
</dbReference>
<comment type="caution">
    <text evidence="3">The sequence shown here is derived from an EMBL/GenBank/DDBJ whole genome shotgun (WGS) entry which is preliminary data.</text>
</comment>
<keyword evidence="4" id="KW-1185">Reference proteome</keyword>
<dbReference type="Pfam" id="PF18029">
    <property type="entry name" value="Glyoxalase_6"/>
    <property type="match status" value="2"/>
</dbReference>
<dbReference type="Gene3D" id="3.10.180.10">
    <property type="entry name" value="2,3-Dihydroxybiphenyl 1,2-Dioxygenase, domain 1"/>
    <property type="match status" value="2"/>
</dbReference>
<dbReference type="InterPro" id="IPR004360">
    <property type="entry name" value="Glyas_Fos-R_dOase_dom"/>
</dbReference>
<evidence type="ECO:0000313" key="4">
    <source>
        <dbReference type="Proteomes" id="UP000035021"/>
    </source>
</evidence>
<proteinExistence type="predicted"/>
<dbReference type="Pfam" id="PF00903">
    <property type="entry name" value="Glyoxalase"/>
    <property type="match status" value="1"/>
</dbReference>
<feature type="domain" description="VOC" evidence="2">
    <location>
        <begin position="222"/>
        <end position="335"/>
    </location>
</feature>
<dbReference type="InterPro" id="IPR029068">
    <property type="entry name" value="Glyas_Bleomycin-R_OHBP_Dase"/>
</dbReference>
<feature type="domain" description="VOC" evidence="2">
    <location>
        <begin position="86"/>
        <end position="209"/>
    </location>
</feature>
<dbReference type="Proteomes" id="UP000035021">
    <property type="component" value="Unassembled WGS sequence"/>
</dbReference>
<dbReference type="RefSeq" id="WP_006898926.1">
    <property type="nucleotide sequence ID" value="NZ_BAOQ01000004.1"/>
</dbReference>
<dbReference type="Gene3D" id="3.30.720.120">
    <property type="match status" value="1"/>
</dbReference>
<gene>
    <name evidence="3" type="ORF">GP2_004_00090</name>
</gene>
<dbReference type="InterPro" id="IPR037523">
    <property type="entry name" value="VOC_core"/>
</dbReference>
<dbReference type="InterPro" id="IPR052164">
    <property type="entry name" value="Anthracycline_SecMetBiosynth"/>
</dbReference>
<feature type="compositionally biased region" description="Low complexity" evidence="1">
    <location>
        <begin position="74"/>
        <end position="85"/>
    </location>
</feature>
<protein>
    <recommendedName>
        <fullName evidence="2">VOC domain-containing protein</fullName>
    </recommendedName>
</protein>
<dbReference type="Gene3D" id="3.30.720.110">
    <property type="match status" value="1"/>
</dbReference>